<dbReference type="PANTHER" id="PTHR32092:SF5">
    <property type="entry name" value="6-PHOSPHO-BETA-GLUCOSIDASE"/>
    <property type="match status" value="1"/>
</dbReference>
<keyword evidence="6 9" id="KW-0464">Manganese</keyword>
<accession>A0A3N1XW12</accession>
<evidence type="ECO:0000256" key="10">
    <source>
        <dbReference type="PIRSR" id="PIRSR601088-4"/>
    </source>
</evidence>
<dbReference type="RefSeq" id="WP_123608100.1">
    <property type="nucleotide sequence ID" value="NZ_RJVG01000002.1"/>
</dbReference>
<dbReference type="EMBL" id="RJVG01000002">
    <property type="protein sequence ID" value="ROR30391.1"/>
    <property type="molecule type" value="Genomic_DNA"/>
</dbReference>
<evidence type="ECO:0000256" key="6">
    <source>
        <dbReference type="ARBA" id="ARBA00023211"/>
    </source>
</evidence>
<evidence type="ECO:0000256" key="9">
    <source>
        <dbReference type="PIRSR" id="PIRSR601088-3"/>
    </source>
</evidence>
<dbReference type="InterPro" id="IPR015955">
    <property type="entry name" value="Lactate_DH/Glyco_Ohase_4_C"/>
</dbReference>
<protein>
    <submittedName>
        <fullName evidence="13">6-phospho-beta-glucosidase</fullName>
    </submittedName>
</protein>
<dbReference type="SUPFAM" id="SSF51735">
    <property type="entry name" value="NAD(P)-binding Rossmann-fold domains"/>
    <property type="match status" value="1"/>
</dbReference>
<feature type="binding site" evidence="9">
    <location>
        <position position="200"/>
    </location>
    <ligand>
        <name>Mn(2+)</name>
        <dbReference type="ChEBI" id="CHEBI:29035"/>
    </ligand>
</feature>
<dbReference type="InterPro" id="IPR019802">
    <property type="entry name" value="GlycHydrolase_4_CS"/>
</dbReference>
<reference evidence="13 14" key="1">
    <citation type="submission" date="2018-11" db="EMBL/GenBank/DDBJ databases">
        <title>Genomic Encyclopedia of Type Strains, Phase IV (KMG-IV): sequencing the most valuable type-strain genomes for metagenomic binning, comparative biology and taxonomic classification.</title>
        <authorList>
            <person name="Goeker M."/>
        </authorList>
    </citation>
    <scope>NUCLEOTIDE SEQUENCE [LARGE SCALE GENOMIC DNA]</scope>
    <source>
        <strain evidence="13 14">DSM 26537</strain>
    </source>
</reference>
<keyword evidence="9" id="KW-0533">Nickel</keyword>
<evidence type="ECO:0000256" key="2">
    <source>
        <dbReference type="ARBA" id="ARBA00011881"/>
    </source>
</evidence>
<dbReference type="CDD" id="cd05296">
    <property type="entry name" value="GH4_P_beta_glucosidase"/>
    <property type="match status" value="1"/>
</dbReference>
<keyword evidence="7 11" id="KW-0326">Glycosidase</keyword>
<feature type="domain" description="Glycosyl hydrolase family 4 C-terminal" evidence="12">
    <location>
        <begin position="195"/>
        <end position="408"/>
    </location>
</feature>
<comment type="caution">
    <text evidence="13">The sequence shown here is derived from an EMBL/GenBank/DDBJ whole genome shotgun (WGS) entry which is preliminary data.</text>
</comment>
<comment type="subunit">
    <text evidence="2">Homotetramer.</text>
</comment>
<feature type="site" description="Increases basicity of active site Tyr" evidence="10">
    <location>
        <position position="111"/>
    </location>
</feature>
<feature type="binding site" evidence="9">
    <location>
        <position position="170"/>
    </location>
    <ligand>
        <name>Mn(2+)</name>
        <dbReference type="ChEBI" id="CHEBI:29035"/>
    </ligand>
</feature>
<evidence type="ECO:0000256" key="3">
    <source>
        <dbReference type="ARBA" id="ARBA00022723"/>
    </source>
</evidence>
<dbReference type="OrthoDB" id="9808275at2"/>
<comment type="cofactor">
    <cofactor evidence="11">
        <name>NAD(+)</name>
        <dbReference type="ChEBI" id="CHEBI:57540"/>
    </cofactor>
    <text evidence="11">Binds 1 NAD(+) per subunit.</text>
</comment>
<evidence type="ECO:0000256" key="5">
    <source>
        <dbReference type="ARBA" id="ARBA00023027"/>
    </source>
</evidence>
<proteinExistence type="inferred from homology"/>
<dbReference type="GO" id="GO:0016616">
    <property type="term" value="F:oxidoreductase activity, acting on the CH-OH group of donors, NAD or NADP as acceptor"/>
    <property type="evidence" value="ECO:0007669"/>
    <property type="project" value="InterPro"/>
</dbReference>
<evidence type="ECO:0000256" key="7">
    <source>
        <dbReference type="ARBA" id="ARBA00023295"/>
    </source>
</evidence>
<evidence type="ECO:0000256" key="8">
    <source>
        <dbReference type="PIRSR" id="PIRSR601088-2"/>
    </source>
</evidence>
<feature type="binding site" evidence="8">
    <location>
        <position position="95"/>
    </location>
    <ligand>
        <name>substrate</name>
    </ligand>
</feature>
<evidence type="ECO:0000313" key="13">
    <source>
        <dbReference type="EMBL" id="ROR30391.1"/>
    </source>
</evidence>
<evidence type="ECO:0000256" key="4">
    <source>
        <dbReference type="ARBA" id="ARBA00022801"/>
    </source>
</evidence>
<keyword evidence="9" id="KW-0408">Iron</keyword>
<feature type="binding site" evidence="8">
    <location>
        <position position="149"/>
    </location>
    <ligand>
        <name>substrate</name>
    </ligand>
</feature>
<dbReference type="GO" id="GO:0046872">
    <property type="term" value="F:metal ion binding"/>
    <property type="evidence" value="ECO:0007669"/>
    <property type="project" value="UniProtKB-KW"/>
</dbReference>
<keyword evidence="9" id="KW-0170">Cobalt</keyword>
<dbReference type="GO" id="GO:0005975">
    <property type="term" value="P:carbohydrate metabolic process"/>
    <property type="evidence" value="ECO:0007669"/>
    <property type="project" value="InterPro"/>
</dbReference>
<evidence type="ECO:0000256" key="11">
    <source>
        <dbReference type="RuleBase" id="RU361152"/>
    </source>
</evidence>
<dbReference type="Gene3D" id="3.90.110.10">
    <property type="entry name" value="Lactate dehydrogenase/glycoside hydrolase, family 4, C-terminal"/>
    <property type="match status" value="1"/>
</dbReference>
<dbReference type="PRINTS" id="PR00732">
    <property type="entry name" value="GLHYDRLASE4"/>
</dbReference>
<dbReference type="Gene3D" id="3.40.50.720">
    <property type="entry name" value="NAD(P)-binding Rossmann-like Domain"/>
    <property type="match status" value="1"/>
</dbReference>
<dbReference type="Pfam" id="PF02056">
    <property type="entry name" value="Glyco_hydro_4"/>
    <property type="match status" value="1"/>
</dbReference>
<dbReference type="PROSITE" id="PS01324">
    <property type="entry name" value="GLYCOSYL_HYDROL_F4"/>
    <property type="match status" value="1"/>
</dbReference>
<evidence type="ECO:0000256" key="1">
    <source>
        <dbReference type="ARBA" id="ARBA00010141"/>
    </source>
</evidence>
<dbReference type="InterPro" id="IPR022616">
    <property type="entry name" value="Glyco_hydro_4_C"/>
</dbReference>
<dbReference type="GO" id="GO:0004553">
    <property type="term" value="F:hydrolase activity, hydrolyzing O-glycosyl compounds"/>
    <property type="evidence" value="ECO:0007669"/>
    <property type="project" value="InterPro"/>
</dbReference>
<keyword evidence="4 11" id="KW-0378">Hydrolase</keyword>
<keyword evidence="14" id="KW-1185">Reference proteome</keyword>
<dbReference type="SUPFAM" id="SSF56327">
    <property type="entry name" value="LDH C-terminal domain-like"/>
    <property type="match status" value="1"/>
</dbReference>
<sequence length="440" mass="49144">MKPLKIVVIGGGSSYTPELVEGIILHRTTLPVKELILVDVLMGEEKVNIITDLAKRMFINAEMNVDVSYTLNRREALNGADFVLTQLRVGGLDARRKDERIPLQYGVIGQETTGPGGFAKAIRTIPVMLEICRDMENICPDAWLINFTNPSGIVTEAIHKYSKVKCIGLCNVPINMHYDAAERLGVNPKDLYCEFTGLNHLSFMTHAYYNGADRLPEILGIDVEEGIVENINKIEEMDIIANQLGFMLSPYLQYFYFEKSMIQEELENLHSAKGTRSDEVLEVEKGLFELYKNTELNIKPEALSKRGGARYSEAAISLINSIYNDSNELHVVNVINHGTIPELPQDSAVEVNCIINKQGATPIHIGSLPTTIRGLVEQVKMYETLTIKAAVTGDRTTALLALLNNPLIHDVMDAKNILNDLLDAHKDLLDNFYKDKMGRK</sequence>
<dbReference type="PANTHER" id="PTHR32092">
    <property type="entry name" value="6-PHOSPHO-BETA-GLUCOSIDASE-RELATED"/>
    <property type="match status" value="1"/>
</dbReference>
<dbReference type="InterPro" id="IPR001088">
    <property type="entry name" value="Glyco_hydro_4"/>
</dbReference>
<dbReference type="Pfam" id="PF11975">
    <property type="entry name" value="Glyco_hydro_4C"/>
    <property type="match status" value="1"/>
</dbReference>
<organism evidence="13 14">
    <name type="scientific">Mobilisporobacter senegalensis</name>
    <dbReference type="NCBI Taxonomy" id="1329262"/>
    <lineage>
        <taxon>Bacteria</taxon>
        <taxon>Bacillati</taxon>
        <taxon>Bacillota</taxon>
        <taxon>Clostridia</taxon>
        <taxon>Lachnospirales</taxon>
        <taxon>Lachnospiraceae</taxon>
        <taxon>Mobilisporobacter</taxon>
    </lineage>
</organism>
<gene>
    <name evidence="13" type="ORF">EDD66_10242</name>
</gene>
<keyword evidence="5 11" id="KW-0520">NAD</keyword>
<evidence type="ECO:0000313" key="14">
    <source>
        <dbReference type="Proteomes" id="UP000273083"/>
    </source>
</evidence>
<dbReference type="AlphaFoldDB" id="A0A3N1XW12"/>
<keyword evidence="3 9" id="KW-0479">Metal-binding</keyword>
<dbReference type="Proteomes" id="UP000273083">
    <property type="component" value="Unassembled WGS sequence"/>
</dbReference>
<name>A0A3N1XW12_9FIRM</name>
<evidence type="ECO:0000259" key="12">
    <source>
        <dbReference type="Pfam" id="PF11975"/>
    </source>
</evidence>
<comment type="similarity">
    <text evidence="1 11">Belongs to the glycosyl hydrolase 4 family.</text>
</comment>
<dbReference type="InterPro" id="IPR036291">
    <property type="entry name" value="NAD(P)-bd_dom_sf"/>
</dbReference>